<feature type="transmembrane region" description="Helical" evidence="1">
    <location>
        <begin position="211"/>
        <end position="230"/>
    </location>
</feature>
<feature type="transmembrane region" description="Helical" evidence="1">
    <location>
        <begin position="155"/>
        <end position="177"/>
    </location>
</feature>
<dbReference type="RefSeq" id="WP_092054966.1">
    <property type="nucleotide sequence ID" value="NZ_FOQD01000018.1"/>
</dbReference>
<organism evidence="2 3">
    <name type="scientific">Planctomicrobium piriforme</name>
    <dbReference type="NCBI Taxonomy" id="1576369"/>
    <lineage>
        <taxon>Bacteria</taxon>
        <taxon>Pseudomonadati</taxon>
        <taxon>Planctomycetota</taxon>
        <taxon>Planctomycetia</taxon>
        <taxon>Planctomycetales</taxon>
        <taxon>Planctomycetaceae</taxon>
        <taxon>Planctomicrobium</taxon>
    </lineage>
</organism>
<dbReference type="AlphaFoldDB" id="A0A1I3QL03"/>
<sequence length="242" mass="26222">MFFFDPMYFVILAPAMLLMMWAQWRIRGAYAAAMQVPTRLSGAEAARQILDDAGLDYVEIEPVGGTLSDHYDPSHKVLRLSQDVYSGRTAAAVGIAAHEAGHALQHAQHYAPLVIRNLAVPAAQFGPIWFMVFLVLGMLLPAFSMDLAKAGYGQMLMWVAIGGFAAAAAFQIINLPVEFDASNRAKRLLDHMGIVDGYGGQAVAGVLNAAAWTYVAGTLQAILVVVYWVIRLGLLNGGRDDR</sequence>
<evidence type="ECO:0000313" key="3">
    <source>
        <dbReference type="Proteomes" id="UP000199518"/>
    </source>
</evidence>
<dbReference type="PANTHER" id="PTHR36434:SF1">
    <property type="entry name" value="MEMBRANE PROTEASE YUGP-RELATED"/>
    <property type="match status" value="1"/>
</dbReference>
<dbReference type="OrthoDB" id="9784298at2"/>
<keyword evidence="1" id="KW-1133">Transmembrane helix</keyword>
<gene>
    <name evidence="2" type="ORF">SAMN05421753_118113</name>
</gene>
<keyword evidence="1" id="KW-0472">Membrane</keyword>
<reference evidence="3" key="1">
    <citation type="submission" date="2016-10" db="EMBL/GenBank/DDBJ databases">
        <authorList>
            <person name="Varghese N."/>
            <person name="Submissions S."/>
        </authorList>
    </citation>
    <scope>NUCLEOTIDE SEQUENCE [LARGE SCALE GENOMIC DNA]</scope>
    <source>
        <strain evidence="3">DSM 26348</strain>
    </source>
</reference>
<evidence type="ECO:0008006" key="4">
    <source>
        <dbReference type="Google" id="ProtNLM"/>
    </source>
</evidence>
<keyword evidence="3" id="KW-1185">Reference proteome</keyword>
<dbReference type="PANTHER" id="PTHR36434">
    <property type="entry name" value="MEMBRANE PROTEASE YUGP-RELATED"/>
    <property type="match status" value="1"/>
</dbReference>
<feature type="transmembrane region" description="Helical" evidence="1">
    <location>
        <begin position="6"/>
        <end position="24"/>
    </location>
</feature>
<protein>
    <recommendedName>
        <fullName evidence="4">Zinc metallopeptidase</fullName>
    </recommendedName>
</protein>
<feature type="transmembrane region" description="Helical" evidence="1">
    <location>
        <begin position="125"/>
        <end position="143"/>
    </location>
</feature>
<accession>A0A1I3QL03</accession>
<evidence type="ECO:0000313" key="2">
    <source>
        <dbReference type="EMBL" id="SFJ33961.1"/>
    </source>
</evidence>
<dbReference type="Pfam" id="PF04298">
    <property type="entry name" value="Zn_peptidase_2"/>
    <property type="match status" value="1"/>
</dbReference>
<keyword evidence="1" id="KW-0812">Transmembrane</keyword>
<dbReference type="Proteomes" id="UP000199518">
    <property type="component" value="Unassembled WGS sequence"/>
</dbReference>
<name>A0A1I3QL03_9PLAN</name>
<evidence type="ECO:0000256" key="1">
    <source>
        <dbReference type="SAM" id="Phobius"/>
    </source>
</evidence>
<proteinExistence type="predicted"/>
<dbReference type="EMBL" id="FOQD01000018">
    <property type="protein sequence ID" value="SFJ33961.1"/>
    <property type="molecule type" value="Genomic_DNA"/>
</dbReference>
<dbReference type="InterPro" id="IPR007395">
    <property type="entry name" value="Zn_peptidase_2"/>
</dbReference>